<protein>
    <submittedName>
        <fullName evidence="1">Uncharacterized protein</fullName>
    </submittedName>
</protein>
<evidence type="ECO:0000313" key="2">
    <source>
        <dbReference type="Proteomes" id="UP000192796"/>
    </source>
</evidence>
<evidence type="ECO:0000313" key="1">
    <source>
        <dbReference type="EMBL" id="OQP65246.1"/>
    </source>
</evidence>
<gene>
    <name evidence="1" type="ORF">A3860_16380</name>
</gene>
<name>A0A1V9G464_9BACT</name>
<comment type="caution">
    <text evidence="1">The sequence shown here is derived from an EMBL/GenBank/DDBJ whole genome shotgun (WGS) entry which is preliminary data.</text>
</comment>
<organism evidence="1 2">
    <name type="scientific">Niastella vici</name>
    <dbReference type="NCBI Taxonomy" id="1703345"/>
    <lineage>
        <taxon>Bacteria</taxon>
        <taxon>Pseudomonadati</taxon>
        <taxon>Bacteroidota</taxon>
        <taxon>Chitinophagia</taxon>
        <taxon>Chitinophagales</taxon>
        <taxon>Chitinophagaceae</taxon>
        <taxon>Niastella</taxon>
    </lineage>
</organism>
<keyword evidence="2" id="KW-1185">Reference proteome</keyword>
<proteinExistence type="predicted"/>
<reference evidence="1 2" key="1">
    <citation type="submission" date="2016-03" db="EMBL/GenBank/DDBJ databases">
        <title>Niastella vici sp. nov., isolated from farmland soil.</title>
        <authorList>
            <person name="Chen L."/>
            <person name="Wang D."/>
            <person name="Yang S."/>
            <person name="Wang G."/>
        </authorList>
    </citation>
    <scope>NUCLEOTIDE SEQUENCE [LARGE SCALE GENOMIC DNA]</scope>
    <source>
        <strain evidence="1 2">DJ57</strain>
    </source>
</reference>
<dbReference type="AlphaFoldDB" id="A0A1V9G464"/>
<sequence length="64" mass="7997">MRAKYKFKCHFHTYLQKQYLFIEKYYIISRFSVIEKIKRKQVKYIAEKYALYPLPLIKCLKNNN</sequence>
<dbReference type="Proteomes" id="UP000192796">
    <property type="component" value="Unassembled WGS sequence"/>
</dbReference>
<accession>A0A1V9G464</accession>
<dbReference type="EMBL" id="LVYD01000024">
    <property type="protein sequence ID" value="OQP65246.1"/>
    <property type="molecule type" value="Genomic_DNA"/>
</dbReference>